<comment type="caution">
    <text evidence="15">The sequence shown here is derived from an EMBL/GenBank/DDBJ whole genome shotgun (WGS) entry which is preliminary data.</text>
</comment>
<evidence type="ECO:0000256" key="8">
    <source>
        <dbReference type="ARBA" id="ARBA00022816"/>
    </source>
</evidence>
<evidence type="ECO:0000256" key="12">
    <source>
        <dbReference type="PROSITE-ProRule" id="PRU00104"/>
    </source>
</evidence>
<feature type="compositionally biased region" description="Low complexity" evidence="13">
    <location>
        <begin position="2305"/>
        <end position="2314"/>
    </location>
</feature>
<evidence type="ECO:0000256" key="2">
    <source>
        <dbReference type="ARBA" id="ARBA00004123"/>
    </source>
</evidence>
<dbReference type="InterPro" id="IPR011989">
    <property type="entry name" value="ARM-like"/>
</dbReference>
<keyword evidence="16" id="KW-1185">Reference proteome</keyword>
<dbReference type="FunFam" id="3.30.2160.10:FF:000001">
    <property type="entry name" value="E3 ubiquitin-protein ligase NEDD4-like"/>
    <property type="match status" value="1"/>
</dbReference>
<evidence type="ECO:0000256" key="4">
    <source>
        <dbReference type="ARBA" id="ARBA00012485"/>
    </source>
</evidence>
<feature type="compositionally biased region" description="Basic residues" evidence="13">
    <location>
        <begin position="2145"/>
        <end position="2159"/>
    </location>
</feature>
<feature type="region of interest" description="Disordered" evidence="13">
    <location>
        <begin position="2072"/>
        <end position="2092"/>
    </location>
</feature>
<evidence type="ECO:0000256" key="9">
    <source>
        <dbReference type="ARBA" id="ARBA00023242"/>
    </source>
</evidence>
<protein>
    <recommendedName>
        <fullName evidence="4">HECT-type E3 ubiquitin transferase</fullName>
        <ecNumber evidence="4">2.3.2.26</ecNumber>
    </recommendedName>
    <alternativeName>
        <fullName evidence="11">HECT-type E3 ubiquitin transferase TOM1</fullName>
    </alternativeName>
</protein>
<dbReference type="Gene3D" id="1.25.10.10">
    <property type="entry name" value="Leucine-rich Repeat Variant"/>
    <property type="match status" value="1"/>
</dbReference>
<evidence type="ECO:0000256" key="1">
    <source>
        <dbReference type="ARBA" id="ARBA00000885"/>
    </source>
</evidence>
<dbReference type="SUPFAM" id="SSF48371">
    <property type="entry name" value="ARM repeat"/>
    <property type="match status" value="1"/>
</dbReference>
<dbReference type="GO" id="GO:0006511">
    <property type="term" value="P:ubiquitin-dependent protein catabolic process"/>
    <property type="evidence" value="ECO:0007669"/>
    <property type="project" value="TreeGrafter"/>
</dbReference>
<dbReference type="Pfam" id="PF00632">
    <property type="entry name" value="HECT"/>
    <property type="match status" value="1"/>
</dbReference>
<evidence type="ECO:0000256" key="11">
    <source>
        <dbReference type="ARBA" id="ARBA00076267"/>
    </source>
</evidence>
<keyword evidence="9" id="KW-0539">Nucleus</keyword>
<comment type="subcellular location">
    <subcellularLocation>
        <location evidence="2">Nucleus</location>
    </subcellularLocation>
</comment>
<dbReference type="Gene3D" id="3.90.1750.10">
    <property type="entry name" value="Hect, E3 ligase catalytic domains"/>
    <property type="match status" value="1"/>
</dbReference>
<dbReference type="Pfam" id="PF14377">
    <property type="entry name" value="UBM"/>
    <property type="match status" value="2"/>
</dbReference>
<feature type="region of interest" description="Disordered" evidence="13">
    <location>
        <begin position="2433"/>
        <end position="2452"/>
    </location>
</feature>
<dbReference type="Gene3D" id="3.30.2160.10">
    <property type="entry name" value="Hect, E3 ligase catalytic domain"/>
    <property type="match status" value="1"/>
</dbReference>
<dbReference type="Pfam" id="PF06012">
    <property type="entry name" value="DUF908"/>
    <property type="match status" value="1"/>
</dbReference>
<feature type="region of interest" description="Disordered" evidence="13">
    <location>
        <begin position="2141"/>
        <end position="2191"/>
    </location>
</feature>
<dbReference type="InterPro" id="IPR025527">
    <property type="entry name" value="HUWE1/Rev1_UBM"/>
</dbReference>
<gene>
    <name evidence="15" type="ORF">DAKH74_031280</name>
</gene>
<name>A0AAV5S0P8_MAUHU</name>
<dbReference type="InterPro" id="IPR016024">
    <property type="entry name" value="ARM-type_fold"/>
</dbReference>
<dbReference type="CDD" id="cd00078">
    <property type="entry name" value="HECTc"/>
    <property type="match status" value="1"/>
</dbReference>
<dbReference type="InterPro" id="IPR010309">
    <property type="entry name" value="E3_Ub_ligase_DUF908"/>
</dbReference>
<evidence type="ECO:0000256" key="6">
    <source>
        <dbReference type="ARBA" id="ARBA00022679"/>
    </source>
</evidence>
<feature type="compositionally biased region" description="Acidic residues" evidence="13">
    <location>
        <begin position="1978"/>
        <end position="1992"/>
    </location>
</feature>
<evidence type="ECO:0000256" key="10">
    <source>
        <dbReference type="ARBA" id="ARBA00034494"/>
    </source>
</evidence>
<sequence length="3300" mass="376896">MLQLSRLEIYQKDEIVEKFKPLIDELTTCNDESFLTKLIDIQEWDRARDDLYVWIPVLNRIDEMLSRVIDKYGYRTNDFQMKPVKLVCMNKSDIDMCTILMEFSCRLLYNTENRYIYSSMDVMNNLLNCPNFEIKLGAIKILAIMGERYQVSRERIDSNNVLSDHNLKKKALQLALVLPSSVSDDSGSHVTLVDLFTSDKSYPDKWSKFKYTYHIAEKKKNEKDESAVSSSESTFMKKFTINNNELVNSSLQELFDKGMHALPNEFWYDFSLRVTVAKAFSDNSPSSNQLLNLIIRTKFNTVAYINTVYPAPQVSSKLFEVDPYTFNSLSEFISLAEPKIPSKLRLDCLFALECISLRHVWCSDIMRNLGGNLAHGALFLILRQIGKLLRSKNEEISEEYNVRFFYLVSNVADVKSLHSSLLSAGFIPCLLDIVSVSQTKYKRTITSATHLLEVFINDADSTSEFITNDGFNILINAVRNEVDFVLENPNSGKPSPYASESYSVSFRQQAYIRSLLKLVVKLLKTDSGDRIRNLIDSPLLKSMSQILNNPTIFGNILVVFTLDIIQKVINSEPTIYQVLVDAGLIPYIFDNFSQLLVPSSEMIYLLPDLISALCLNVEGLNQVKEKNIIGQLFNVMTEVKFARAISWKDEASEFGTFIDELARHYPNLKDPILDSFCDFIKRIPSSVTFSQPFIYTSHVNGHSFYYSKDENVVENEENSTELCFWDTQQSSVVIDCFSNLLYGMSLENVVLQKFSQRLDVKHLIAILDTARPPFDFSSSQAMLNITDALQLIDEHDKDYAFLPLLKLLERRLGELDAFLNHDDTSSFFLSKAKNDNKKDLQYLDNVTAELSRITSLMYVVTSVYLSFSSLSPTRLLQITDYFNEQGFDLITYIGLLFRRCALEEMYIRQSLPPTVVDETTPDSLFNLPPIKIYAVDKIKGGIKDNKTSAKFKNTLEVRSIVCKLQTFSALLYRCFLRLTHTRTTGIELNDKSIEIQIFDKTVQQLVNMLGIGLNDNNVSFYLVLLHFITYVMTYSRTTMTTNDILQTLPALIFYQKGGYSAYTSLILELFPKMMNIKTSNSIDDTFVVKDSPLILTVSCMVNALSFINRSTRIGGMETIKNAESYFPSMKGKYDVVGTFSSYVKKSALCMIYELCEHQRILQLTSRSIPYPVYKAILTVITNIYMESPSDDATDLMELDWKVIPPSQKKVEILMKAGISEDVAKAYLEEKNDRLPTERDTSTFSDDEWQRYEKLLKHSDNLTDAVSMVPVVKPESSLNALRIDFFKKQFSSSFFNVLPYYPKLINSFTQTLLQMLKCIEEPIRDISENIFQSIKATPMENTSKLSSLIHILGILLNEEEVYLHSEEMLSDFMSYLTDILRPEHVNTIWFSKALYAYEVLFARSDIPHEEKLSENIKMRFRLPPLPSFYHISENVQQVIFDNIIRVGDITNFYSAVSITRILLIYCKDEKKIEDIIHSRMLPKILKVIGAYQLYEKINFLEASYLLLLRRCFETPRIISDLIEHEVKDSFVSKTLGNHTERSRELTSLLEDKAHIVARNPREFIKQLSSSCKFIEFDRDGTLWNFTLERNGDDDVGSEVASTDSSDFRSKRTGIVHLIISQLMAASKKDWLSEPPNSSDNNNEGKTSSNKPDPSRNPVCAYMIFLLKILVELITSYKQCKYEFLTYDRRHVYMEEPKPRSTALNFFLYQLLDETSSQEHNRDEMKRREVISMLSRSVIVGFTSSIIDKSTTKRDLKQIDPDMAYVRKFTIDIIIRALKNVSVSEQALETNVNKIDSWFNVLSLMVYVQAPYLRLLLDTNNIDADRYQICRMMIDQDIPAAITDCMAIVDINLPFSKKLFNSGVEVLNAINTTRNDFESLFKIEGIDEDEVDDVESDKDEVSNMFKNSSLGMYDVDDIEEDDDADIDEDSLIGDDEDIAFVDDDPAAYDIVCSDDNAIEDENEASDASEESNMTYATDTDGIEVEMIDSNDDEDSSHSSDDDSSIDSYYGVEDGSVEDYSGSEGANESEIDVVSVNEDESSFDSSENNSDLIDIDLSDYSIDDTDWESGLSALSASNSDMSSSDEDAIPNSTTQYDSARRVWTFGDGTVLEDEPSDSETRGIFQGIQHTFNPDAQELFRIDDNTPDHHHHHQRFSRSHLHPSRLPPSLTLLRGNRRNQSNLLNPLSPTGLEQTENTISEQLSSIRSGIRPRPHRTHFSDVLLSGELFDEHSIEGIVLKSSLLRWKDCFDMFHNSKRYGHYVIAASMNAMYAKSFEMYKKKVERALEELKGTEAISDEQSSQDDYSDEGYSSDSDISIDSMPVHTGGVSGHHTDADGNIIEHEPVYVTIDGQNVDIGGTDIDPEFLRALPEEMRSEVFAEHIRERRAASFSQHEHVREIDPDFLNALPSNIREDITAGDNLTNTAPIIGGLPLQHESSVFPSARPNENGDTHSSDDVHREAILNTQESDPHVSSEPTKKKPEKIYFENLLDRPGVAALMKSIFISQPYIKREIYHELFYRLCASKQNRSDIVNILLLILTEGTLDQHSLERMYNTINNRADRSGKSQTNTTRSLPPDCTPLIVANQTIEILQSLIDTDKRLKFFFITEHDNLMINRSFTKARKDTTLKPERWPVKYLFDLFGRKMITDETVLMDLLTNILQVCTKPIPALVRNSRQPTTKKIFQIPEFNKEDLGKIVSIIDQDSCNTKIFQQTLSVMYHLSYANNSLSVFTDELTNRSVEIVKRLSDDLLSLASNTSKNAKDDEMDNDLVQRMTVPSSDQAKLLKILTALDYLYSHKKREDNLGLDKLAQVYNNMNLGRLWGSLSDCLSEFEKRKDLNTSATILLPSIESLMVVCKHSNINKENTRSLTYEEEKTMDFSSIQVENLFFPFTDIHKKMLNQMIRSNPKLMSGPFALLVKNPRILDFDNKRYYFVAKLKIDSTEIPKLPISVRRDQVFLDSYRSLFFKSSDEIKNSKLEITFNGESGVDAGGLTREWYQVLSRQMFNPDYALFLPIPSDKTTFHPNRSSGVNPEHLSFFKFTGMIIGKAIRDQCYLDCHFSREVYKSILGKPVSLKDMDSVDPDYYKSLVWILKNDITDIIEETFSIDVDDYGEHKTVDLIENGRNIAVTNENKHEYVKKIIEFKLCKSVQAQLDNLIQGFYSLIPKELISIFNEQELELLISGLPDIDVDDWKNNTKYVNYTANSREIGYFWRAVRSFDTEERAKLIQFVTGTSKVPLNGFKELSGVGGVCQFSIHRDYGSADRLPSSHTCFNQLNLPAYASYEALRGSLLLAINEGSEGFGLA</sequence>
<comment type="similarity">
    <text evidence="10">Belongs to the UPL family. TOM1/PTR1 subfamily.</text>
</comment>
<dbReference type="InterPro" id="IPR000569">
    <property type="entry name" value="HECT_dom"/>
</dbReference>
<dbReference type="GO" id="GO:0000209">
    <property type="term" value="P:protein polyubiquitination"/>
    <property type="evidence" value="ECO:0007669"/>
    <property type="project" value="TreeGrafter"/>
</dbReference>
<dbReference type="PANTHER" id="PTHR11254">
    <property type="entry name" value="HECT DOMAIN UBIQUITIN-PROTEIN LIGASE"/>
    <property type="match status" value="1"/>
</dbReference>
<dbReference type="Proteomes" id="UP001377567">
    <property type="component" value="Unassembled WGS sequence"/>
</dbReference>
<accession>A0AAV5S0P8</accession>
<dbReference type="SMART" id="SM00119">
    <property type="entry name" value="HECTc"/>
    <property type="match status" value="1"/>
</dbReference>
<feature type="compositionally biased region" description="Polar residues" evidence="13">
    <location>
        <begin position="2174"/>
        <end position="2191"/>
    </location>
</feature>
<keyword evidence="7 12" id="KW-0833">Ubl conjugation pathway</keyword>
<evidence type="ECO:0000313" key="16">
    <source>
        <dbReference type="Proteomes" id="UP001377567"/>
    </source>
</evidence>
<feature type="domain" description="HECT" evidence="14">
    <location>
        <begin position="2964"/>
        <end position="3300"/>
    </location>
</feature>
<dbReference type="InterPro" id="IPR035983">
    <property type="entry name" value="Hect_E3_ubiquitin_ligase"/>
</dbReference>
<dbReference type="EC" id="2.3.2.26" evidence="4"/>
<evidence type="ECO:0000256" key="3">
    <source>
        <dbReference type="ARBA" id="ARBA00004906"/>
    </source>
</evidence>
<dbReference type="FunFam" id="3.30.2410.10:FF:000004">
    <property type="entry name" value="E3 ubiquitin-protein ligase HUWE1, variant"/>
    <property type="match status" value="1"/>
</dbReference>
<dbReference type="InterPro" id="IPR010314">
    <property type="entry name" value="E3_Ub_ligase_DUF913"/>
</dbReference>
<keyword evidence="6" id="KW-0808">Transferase</keyword>
<feature type="compositionally biased region" description="Low complexity" evidence="13">
    <location>
        <begin position="1631"/>
        <end position="1642"/>
    </location>
</feature>
<evidence type="ECO:0000256" key="13">
    <source>
        <dbReference type="SAM" id="MobiDB-lite"/>
    </source>
</evidence>
<feature type="compositionally biased region" description="Acidic residues" evidence="13">
    <location>
        <begin position="1958"/>
        <end position="1967"/>
    </location>
</feature>
<keyword evidence="8" id="KW-0509">mRNA transport</keyword>
<dbReference type="SUPFAM" id="SSF56204">
    <property type="entry name" value="Hect, E3 ligase catalytic domain"/>
    <property type="match status" value="1"/>
</dbReference>
<evidence type="ECO:0000259" key="14">
    <source>
        <dbReference type="PROSITE" id="PS50237"/>
    </source>
</evidence>
<dbReference type="FunFam" id="3.90.1750.10:FF:000003">
    <property type="entry name" value="E3 ubiquitin-protein ligase UPL1"/>
    <property type="match status" value="1"/>
</dbReference>
<comment type="pathway">
    <text evidence="3">Protein modification; protein ubiquitination.</text>
</comment>
<reference evidence="15 16" key="1">
    <citation type="journal article" date="2023" name="Elife">
        <title>Identification of key yeast species and microbe-microbe interactions impacting larval growth of Drosophila in the wild.</title>
        <authorList>
            <person name="Mure A."/>
            <person name="Sugiura Y."/>
            <person name="Maeda R."/>
            <person name="Honda K."/>
            <person name="Sakurai N."/>
            <person name="Takahashi Y."/>
            <person name="Watada M."/>
            <person name="Katoh T."/>
            <person name="Gotoh A."/>
            <person name="Gotoh Y."/>
            <person name="Taniguchi I."/>
            <person name="Nakamura K."/>
            <person name="Hayashi T."/>
            <person name="Katayama T."/>
            <person name="Uemura T."/>
            <person name="Hattori Y."/>
        </authorList>
    </citation>
    <scope>NUCLEOTIDE SEQUENCE [LARGE SCALE GENOMIC DNA]</scope>
    <source>
        <strain evidence="15 16">KH-74</strain>
    </source>
</reference>
<dbReference type="Pfam" id="PF06025">
    <property type="entry name" value="DUF913"/>
    <property type="match status" value="1"/>
</dbReference>
<dbReference type="PANTHER" id="PTHR11254:SF67">
    <property type="entry name" value="E3 UBIQUITIN-PROTEIN LIGASE HUWE1"/>
    <property type="match status" value="1"/>
</dbReference>
<comment type="catalytic activity">
    <reaction evidence="1">
        <text>S-ubiquitinyl-[E2 ubiquitin-conjugating enzyme]-L-cysteine + [acceptor protein]-L-lysine = [E2 ubiquitin-conjugating enzyme]-L-cysteine + N(6)-ubiquitinyl-[acceptor protein]-L-lysine.</text>
        <dbReference type="EC" id="2.3.2.26"/>
    </reaction>
</comment>
<dbReference type="GO" id="GO:0005737">
    <property type="term" value="C:cytoplasm"/>
    <property type="evidence" value="ECO:0007669"/>
    <property type="project" value="TreeGrafter"/>
</dbReference>
<feature type="region of interest" description="Disordered" evidence="13">
    <location>
        <begin position="1629"/>
        <end position="1652"/>
    </location>
</feature>
<evidence type="ECO:0000313" key="15">
    <source>
        <dbReference type="EMBL" id="GMM56512.1"/>
    </source>
</evidence>
<keyword evidence="5" id="KW-0813">Transport</keyword>
<proteinExistence type="inferred from homology"/>
<feature type="active site" description="Glycyl thioester intermediate" evidence="12">
    <location>
        <position position="3267"/>
    </location>
</feature>
<dbReference type="EMBL" id="BTGD01000008">
    <property type="protein sequence ID" value="GMM56512.1"/>
    <property type="molecule type" value="Genomic_DNA"/>
</dbReference>
<feature type="region of interest" description="Disordered" evidence="13">
    <location>
        <begin position="2290"/>
        <end position="2314"/>
    </location>
</feature>
<dbReference type="GO" id="GO:0005634">
    <property type="term" value="C:nucleus"/>
    <property type="evidence" value="ECO:0007669"/>
    <property type="project" value="UniProtKB-SubCell"/>
</dbReference>
<feature type="region of interest" description="Disordered" evidence="13">
    <location>
        <begin position="1958"/>
        <end position="2026"/>
    </location>
</feature>
<dbReference type="Gene3D" id="3.30.2410.10">
    <property type="entry name" value="Hect, E3 ligase catalytic domain"/>
    <property type="match status" value="1"/>
</dbReference>
<organism evidence="15 16">
    <name type="scientific">Maudiozyma humilis</name>
    <name type="common">Sour dough yeast</name>
    <name type="synonym">Kazachstania humilis</name>
    <dbReference type="NCBI Taxonomy" id="51915"/>
    <lineage>
        <taxon>Eukaryota</taxon>
        <taxon>Fungi</taxon>
        <taxon>Dikarya</taxon>
        <taxon>Ascomycota</taxon>
        <taxon>Saccharomycotina</taxon>
        <taxon>Saccharomycetes</taxon>
        <taxon>Saccharomycetales</taxon>
        <taxon>Saccharomycetaceae</taxon>
        <taxon>Maudiozyma</taxon>
    </lineage>
</organism>
<dbReference type="GO" id="GO:0051028">
    <property type="term" value="P:mRNA transport"/>
    <property type="evidence" value="ECO:0007669"/>
    <property type="project" value="UniProtKB-KW"/>
</dbReference>
<dbReference type="GO" id="GO:0061630">
    <property type="term" value="F:ubiquitin protein ligase activity"/>
    <property type="evidence" value="ECO:0007669"/>
    <property type="project" value="UniProtKB-EC"/>
</dbReference>
<dbReference type="PROSITE" id="PS50237">
    <property type="entry name" value="HECT"/>
    <property type="match status" value="1"/>
</dbReference>
<dbReference type="InterPro" id="IPR050409">
    <property type="entry name" value="E3_ubiq-protein_ligase"/>
</dbReference>
<evidence type="ECO:0000256" key="7">
    <source>
        <dbReference type="ARBA" id="ARBA00022786"/>
    </source>
</evidence>
<evidence type="ECO:0000256" key="5">
    <source>
        <dbReference type="ARBA" id="ARBA00022448"/>
    </source>
</evidence>